<dbReference type="Gene3D" id="2.115.10.20">
    <property type="entry name" value="Glycosyl hydrolase domain, family 43"/>
    <property type="match status" value="2"/>
</dbReference>
<protein>
    <recommendedName>
        <fullName evidence="3">Exo-alpha-sialidase</fullName>
    </recommendedName>
</protein>
<dbReference type="Proteomes" id="UP001147148">
    <property type="component" value="Unassembled WGS sequence"/>
</dbReference>
<evidence type="ECO:0008006" key="3">
    <source>
        <dbReference type="Google" id="ProtNLM"/>
    </source>
</evidence>
<sequence length="507" mass="57544">MKKIIIGILSVLLLLECGVLFMPQEKKNELLNKFTRNSKNLMPKELESGRYIITSDSPTKLTIEDKKGKEFIKPFTVTKKGYVTYLNPELVIKGENSGQLKFERIENMRAQLEKEDVLPGVYFTSHNEISTDAYKIKNTTGNSVTIFQDNLGSLTSDTILPGKTGLVNIDKNKIQIESDAPLKFDRAYSKNSSERLYLPTAYGNIDLIHPSVILLDNPISGYKFWMAATPYLKSDMSSENPHIYASNDGITWDIPSGLINPIDPKPGQPKDNSNYNSDTHLIYNPVKNRLECFYREYDNKEKIKATIKLRTSKDGIHWSEEADIIKLPVGLSQAVVLEDGVYKMWYIDGNFNVCYIESSDDMVTWSEERVIPIKYKDKNIFSWHLDVQKNEDGTYGMLISSFKTKSQGKANLVNTAIARQEMSLYYGSSYDNETFTEFKKVLSPTTGTNNWDNRGLYRSCYINKNNKIIVYYSGIRSDGGRGLGVSVGKDMFHLKGISFSNLVDLSQ</sequence>
<name>A0ABT5X2L4_9ENTE</name>
<dbReference type="InterPro" id="IPR023296">
    <property type="entry name" value="Glyco_hydro_beta-prop_sf"/>
</dbReference>
<gene>
    <name evidence="1" type="ORF">OL233_07985</name>
</gene>
<evidence type="ECO:0000313" key="1">
    <source>
        <dbReference type="EMBL" id="MDF0480232.1"/>
    </source>
</evidence>
<dbReference type="RefSeq" id="WP_275471809.1">
    <property type="nucleotide sequence ID" value="NZ_JAPDSH010000005.1"/>
</dbReference>
<proteinExistence type="predicted"/>
<comment type="caution">
    <text evidence="1">The sequence shown here is derived from an EMBL/GenBank/DDBJ whole genome shotgun (WGS) entry which is preliminary data.</text>
</comment>
<accession>A0ABT5X2L4</accession>
<evidence type="ECO:0000313" key="2">
    <source>
        <dbReference type="Proteomes" id="UP001147148"/>
    </source>
</evidence>
<dbReference type="EMBL" id="JAPDSH010000005">
    <property type="protein sequence ID" value="MDF0480232.1"/>
    <property type="molecule type" value="Genomic_DNA"/>
</dbReference>
<keyword evidence="2" id="KW-1185">Reference proteome</keyword>
<dbReference type="SUPFAM" id="SSF75005">
    <property type="entry name" value="Arabinanase/levansucrase/invertase"/>
    <property type="match status" value="2"/>
</dbReference>
<organism evidence="1 2">
    <name type="scientific">Vagococcus proximus</name>
    <dbReference type="NCBI Taxonomy" id="2991417"/>
    <lineage>
        <taxon>Bacteria</taxon>
        <taxon>Bacillati</taxon>
        <taxon>Bacillota</taxon>
        <taxon>Bacilli</taxon>
        <taxon>Lactobacillales</taxon>
        <taxon>Enterococcaceae</taxon>
        <taxon>Vagococcus</taxon>
    </lineage>
</organism>
<reference evidence="1" key="1">
    <citation type="submission" date="2022-10" db="EMBL/GenBank/DDBJ databases">
        <title>Vagococcus sp. isolated from poultry meat.</title>
        <authorList>
            <person name="Johansson P."/>
            <person name="Bjorkroth J."/>
        </authorList>
    </citation>
    <scope>NUCLEOTIDE SEQUENCE</scope>
    <source>
        <strain evidence="1">PNs007</strain>
    </source>
</reference>